<evidence type="ECO:0000313" key="5">
    <source>
        <dbReference type="Proteomes" id="UP000323225"/>
    </source>
</evidence>
<keyword evidence="3" id="KW-0472">Membrane</keyword>
<dbReference type="AlphaFoldDB" id="A0A5Q6PK19"/>
<protein>
    <submittedName>
        <fullName evidence="4">Uncharacterized protein</fullName>
    </submittedName>
</protein>
<comment type="caution">
    <text evidence="4">The sequence shown here is derived from an EMBL/GenBank/DDBJ whole genome shotgun (WGS) entry which is preliminary data.</text>
</comment>
<feature type="compositionally biased region" description="Basic and acidic residues" evidence="2">
    <location>
        <begin position="47"/>
        <end position="65"/>
    </location>
</feature>
<feature type="coiled-coil region" evidence="1">
    <location>
        <begin position="158"/>
        <end position="228"/>
    </location>
</feature>
<evidence type="ECO:0000313" key="4">
    <source>
        <dbReference type="EMBL" id="KAA1255228.1"/>
    </source>
</evidence>
<evidence type="ECO:0000256" key="1">
    <source>
        <dbReference type="SAM" id="Coils"/>
    </source>
</evidence>
<keyword evidence="1" id="KW-0175">Coiled coil</keyword>
<feature type="region of interest" description="Disordered" evidence="2">
    <location>
        <begin position="1"/>
        <end position="65"/>
    </location>
</feature>
<gene>
    <name evidence="4" type="ORF">F0M16_08405</name>
</gene>
<dbReference type="EMBL" id="VUAA01000007">
    <property type="protein sequence ID" value="KAA1255228.1"/>
    <property type="molecule type" value="Genomic_DNA"/>
</dbReference>
<dbReference type="Proteomes" id="UP000323225">
    <property type="component" value="Unassembled WGS sequence"/>
</dbReference>
<feature type="transmembrane region" description="Helical" evidence="3">
    <location>
        <begin position="100"/>
        <end position="118"/>
    </location>
</feature>
<feature type="compositionally biased region" description="Polar residues" evidence="2">
    <location>
        <begin position="1"/>
        <end position="10"/>
    </location>
</feature>
<proteinExistence type="predicted"/>
<evidence type="ECO:0000256" key="2">
    <source>
        <dbReference type="SAM" id="MobiDB-lite"/>
    </source>
</evidence>
<keyword evidence="3" id="KW-0812">Transmembrane</keyword>
<organism evidence="4 5">
    <name type="scientific">Vibrio cholerae</name>
    <dbReference type="NCBI Taxonomy" id="666"/>
    <lineage>
        <taxon>Bacteria</taxon>
        <taxon>Pseudomonadati</taxon>
        <taxon>Pseudomonadota</taxon>
        <taxon>Gammaproteobacteria</taxon>
        <taxon>Vibrionales</taxon>
        <taxon>Vibrionaceae</taxon>
        <taxon>Vibrio</taxon>
    </lineage>
</organism>
<keyword evidence="3" id="KW-1133">Transmembrane helix</keyword>
<reference evidence="4 5" key="1">
    <citation type="submission" date="2019-09" db="EMBL/GenBank/DDBJ databases">
        <authorList>
            <person name="Kritzky A."/>
            <person name="Schelkanova E.Y."/>
            <person name="Alkhova Z.V."/>
            <person name="Smirnova N.I."/>
        </authorList>
    </citation>
    <scope>NUCLEOTIDE SEQUENCE [LARGE SCALE GENOMIC DNA]</scope>
    <source>
        <strain evidence="4 5">M1526</strain>
    </source>
</reference>
<sequence>MDQNNENASKPVSDKLSTENHNVAGGAELTKEAGSDKGLGFAPGDNGDDKNKNGKPSDKKNKNAVDKKDKKMNIFVYWLISMLTFGLWNRFRPRKGGWKGSWLVTVIMLTLLSGALITERFFKAEFNQAAREQLQLEVDVLPEVLPFEEGKVSSKVELEAVKAEYDALIKDKDAEIQRLQDKLKNSTNSIGKEFGKLKDTIALKDKLIAEQKQKIAELEDRLDAEATVSNITRTSILKSEASEATTFESAPLTVDNVGRGDVAPLLTIEFSVKSLSEASKEVGCETKYSAERSQDVFNKEYDGSYVKWSGKVVDVNKDYVEIQAGDEAKAKVFFKTKGAGYYMVKGEEITMVGTVTSKASCDNPFVVTEAVQKK</sequence>
<evidence type="ECO:0000256" key="3">
    <source>
        <dbReference type="SAM" id="Phobius"/>
    </source>
</evidence>
<name>A0A5Q6PK19_VIBCL</name>
<feature type="transmembrane region" description="Helical" evidence="3">
    <location>
        <begin position="72"/>
        <end position="88"/>
    </location>
</feature>
<accession>A0A5Q6PK19</accession>